<dbReference type="InterPro" id="IPR036390">
    <property type="entry name" value="WH_DNA-bd_sf"/>
</dbReference>
<keyword evidence="1 5" id="KW-0963">Cytoplasm</keyword>
<evidence type="ECO:0000256" key="1">
    <source>
        <dbReference type="ARBA" id="ARBA00022490"/>
    </source>
</evidence>
<dbReference type="Pfam" id="PF04079">
    <property type="entry name" value="SMC_ScpB"/>
    <property type="match status" value="1"/>
</dbReference>
<protein>
    <recommendedName>
        <fullName evidence="5">Segregation and condensation protein B</fullName>
    </recommendedName>
</protein>
<dbReference type="Gene3D" id="1.10.10.10">
    <property type="entry name" value="Winged helix-like DNA-binding domain superfamily/Winged helix DNA-binding domain"/>
    <property type="match status" value="2"/>
</dbReference>
<dbReference type="GO" id="GO:0051304">
    <property type="term" value="P:chromosome separation"/>
    <property type="evidence" value="ECO:0007669"/>
    <property type="project" value="InterPro"/>
</dbReference>
<dbReference type="AlphaFoldDB" id="D4S0F4"/>
<dbReference type="SUPFAM" id="SSF46785">
    <property type="entry name" value="Winged helix' DNA-binding domain"/>
    <property type="match status" value="2"/>
</dbReference>
<dbReference type="HAMAP" id="MF_01804">
    <property type="entry name" value="ScpB"/>
    <property type="match status" value="1"/>
</dbReference>
<accession>D4S0F4</accession>
<comment type="caution">
    <text evidence="6">The sequence shown here is derived from an EMBL/GenBank/DDBJ whole genome shotgun (WGS) entry which is preliminary data.</text>
</comment>
<dbReference type="GO" id="GO:0005737">
    <property type="term" value="C:cytoplasm"/>
    <property type="evidence" value="ECO:0007669"/>
    <property type="project" value="UniProtKB-SubCell"/>
</dbReference>
<reference evidence="6 7" key="1">
    <citation type="submission" date="2010-02" db="EMBL/GenBank/DDBJ databases">
        <authorList>
            <person name="Weinstock G."/>
            <person name="Sodergren E."/>
            <person name="Clifton S."/>
            <person name="Fulton L."/>
            <person name="Fulton B."/>
            <person name="Courtney L."/>
            <person name="Fronick C."/>
            <person name="Harrison M."/>
            <person name="Strong C."/>
            <person name="Farmer C."/>
            <person name="Delahaunty K."/>
            <person name="Markovic C."/>
            <person name="Hall O."/>
            <person name="Minx P."/>
            <person name="Tomlinson C."/>
            <person name="Mitreva M."/>
            <person name="Nelson J."/>
            <person name="Hou S."/>
            <person name="Wollam A."/>
            <person name="Pepin K.H."/>
            <person name="Johnson M."/>
            <person name="Bhonagiri V."/>
            <person name="Zhang X."/>
            <person name="Suruliraj S."/>
            <person name="Warren W."/>
            <person name="Chinwalla A."/>
            <person name="Mardis E.R."/>
            <person name="Wilson R.K."/>
        </authorList>
    </citation>
    <scope>NUCLEOTIDE SEQUENCE [LARGE SCALE GENOMIC DNA]</scope>
    <source>
        <strain evidence="6 7">DSM 2876</strain>
    </source>
</reference>
<dbReference type="NCBIfam" id="TIGR00281">
    <property type="entry name" value="SMC-Scp complex subunit ScpB"/>
    <property type="match status" value="1"/>
</dbReference>
<proteinExistence type="inferred from homology"/>
<dbReference type="GO" id="GO:0006260">
    <property type="term" value="P:DNA replication"/>
    <property type="evidence" value="ECO:0007669"/>
    <property type="project" value="UniProtKB-UniRule"/>
</dbReference>
<evidence type="ECO:0000313" key="7">
    <source>
        <dbReference type="Proteomes" id="UP000006238"/>
    </source>
</evidence>
<organism evidence="6 7">
    <name type="scientific">Eshraghiella crossota DSM 2876</name>
    <dbReference type="NCBI Taxonomy" id="511680"/>
    <lineage>
        <taxon>Bacteria</taxon>
        <taxon>Bacillati</taxon>
        <taxon>Bacillota</taxon>
        <taxon>Clostridia</taxon>
        <taxon>Lachnospirales</taxon>
        <taxon>Lachnospiraceae</taxon>
        <taxon>Eshraghiella</taxon>
    </lineage>
</organism>
<keyword evidence="4 5" id="KW-0131">Cell cycle</keyword>
<dbReference type="EMBL" id="ABWN01000030">
    <property type="protein sequence ID" value="EFF68302.1"/>
    <property type="molecule type" value="Genomic_DNA"/>
</dbReference>
<dbReference type="Proteomes" id="UP000006238">
    <property type="component" value="Unassembled WGS sequence"/>
</dbReference>
<keyword evidence="7" id="KW-1185">Reference proteome</keyword>
<dbReference type="PANTHER" id="PTHR34298">
    <property type="entry name" value="SEGREGATION AND CONDENSATION PROTEIN B"/>
    <property type="match status" value="1"/>
</dbReference>
<evidence type="ECO:0000256" key="2">
    <source>
        <dbReference type="ARBA" id="ARBA00022618"/>
    </source>
</evidence>
<name>D4S0F4_9FIRM</name>
<dbReference type="InterPro" id="IPR005234">
    <property type="entry name" value="ScpB_csome_segregation"/>
</dbReference>
<dbReference type="PANTHER" id="PTHR34298:SF2">
    <property type="entry name" value="SEGREGATION AND CONDENSATION PROTEIN B"/>
    <property type="match status" value="1"/>
</dbReference>
<evidence type="ECO:0000256" key="4">
    <source>
        <dbReference type="ARBA" id="ARBA00023306"/>
    </source>
</evidence>
<keyword evidence="3 5" id="KW-0159">Chromosome partition</keyword>
<comment type="function">
    <text evidence="5">Participates in chromosomal partition during cell division. May act via the formation of a condensin-like complex containing Smc and ScpA that pull DNA away from mid-cell into both cell halves.</text>
</comment>
<keyword evidence="2 5" id="KW-0132">Cell division</keyword>
<gene>
    <name evidence="5 6" type="primary">scpB</name>
    <name evidence="6" type="ORF">BUTYVIB_01573</name>
</gene>
<sequence length="191" mass="21329">MEMTMAQMEAAIEAVLFTMGDSVETSKLALAIGQDTDTTRKIVRNLSDKYKSEDRGIKIIELEDSFQMCTKPECYEALVKVATAPKKHILTDAVLETLSIIAYKQPVTRIELEQIRGVKCDYSVNKLIEYNLVTEVGRLDAPGKPILFGTTEEFLRTFGLSSVEDLPVISADKIADFKIEAEEESQLTLDI</sequence>
<evidence type="ECO:0000256" key="5">
    <source>
        <dbReference type="HAMAP-Rule" id="MF_01804"/>
    </source>
</evidence>
<evidence type="ECO:0000313" key="6">
    <source>
        <dbReference type="EMBL" id="EFF68302.1"/>
    </source>
</evidence>
<dbReference type="GO" id="GO:0051301">
    <property type="term" value="P:cell division"/>
    <property type="evidence" value="ECO:0007669"/>
    <property type="project" value="UniProtKB-KW"/>
</dbReference>
<comment type="subunit">
    <text evidence="5">Homodimer. Homodimerization may be required to stabilize the binding of ScpA to the Smc head domains. Component of a cohesin-like complex composed of ScpA, ScpB and the Smc homodimer, in which ScpA and ScpB bind to the head domain of Smc. The presence of the three proteins is required for the association of the complex with DNA.</text>
</comment>
<dbReference type="STRING" id="45851.BHV86_09895"/>
<dbReference type="HOGENOM" id="CLU_045647_5_3_9"/>
<dbReference type="PIRSF" id="PIRSF019345">
    <property type="entry name" value="ScpB"/>
    <property type="match status" value="1"/>
</dbReference>
<comment type="similarity">
    <text evidence="5">Belongs to the ScpB family.</text>
</comment>
<dbReference type="InterPro" id="IPR036388">
    <property type="entry name" value="WH-like_DNA-bd_sf"/>
</dbReference>
<dbReference type="eggNOG" id="COG1386">
    <property type="taxonomic scope" value="Bacteria"/>
</dbReference>
<comment type="subcellular location">
    <subcellularLocation>
        <location evidence="5">Cytoplasm</location>
    </subcellularLocation>
    <text evidence="5">Associated with two foci at the outer edges of the nucleoid region in young cells, and at four foci within both cell halves in older cells.</text>
</comment>
<evidence type="ECO:0000256" key="3">
    <source>
        <dbReference type="ARBA" id="ARBA00022829"/>
    </source>
</evidence>